<feature type="region of interest" description="Disordered" evidence="1">
    <location>
        <begin position="202"/>
        <end position="246"/>
    </location>
</feature>
<accession>A0A0C3PHN8</accession>
<dbReference type="OrthoDB" id="2996811at2759"/>
<sequence>MSQMDYAKTYKEYVEAHTRERARAENIADWPFQIPRETMDQILADSALGVREHLALAATCPALRRMYHNNDIFKEVVKCRFLPIDGRPKYAHWEQYGRSDTILQHIATRRQKRKGNGPFMKAIGETYMVHREALQAARKHRITAAKAKEYYPNLTNKHLSLLKYYERNHRGYPNQWTDEGYMETAVEWLSIRVRHGWSLPSREHRHDGESATNPERPIPSDGSAVAGTKREPAEEHVTPAKKARRS</sequence>
<protein>
    <recommendedName>
        <fullName evidence="4">F-box domain-containing protein</fullName>
    </recommendedName>
</protein>
<feature type="compositionally biased region" description="Basic and acidic residues" evidence="1">
    <location>
        <begin position="228"/>
        <end position="238"/>
    </location>
</feature>
<evidence type="ECO:0008006" key="4">
    <source>
        <dbReference type="Google" id="ProtNLM"/>
    </source>
</evidence>
<dbReference type="AlphaFoldDB" id="A0A0C3PHN8"/>
<evidence type="ECO:0000256" key="1">
    <source>
        <dbReference type="SAM" id="MobiDB-lite"/>
    </source>
</evidence>
<gene>
    <name evidence="2" type="ORF">PHLGIDRAFT_152163</name>
</gene>
<organism evidence="2 3">
    <name type="scientific">Phlebiopsis gigantea (strain 11061_1 CR5-6)</name>
    <name type="common">White-rot fungus</name>
    <name type="synonym">Peniophora gigantea</name>
    <dbReference type="NCBI Taxonomy" id="745531"/>
    <lineage>
        <taxon>Eukaryota</taxon>
        <taxon>Fungi</taxon>
        <taxon>Dikarya</taxon>
        <taxon>Basidiomycota</taxon>
        <taxon>Agaricomycotina</taxon>
        <taxon>Agaricomycetes</taxon>
        <taxon>Polyporales</taxon>
        <taxon>Phanerochaetaceae</taxon>
        <taxon>Phlebiopsis</taxon>
    </lineage>
</organism>
<evidence type="ECO:0000313" key="2">
    <source>
        <dbReference type="EMBL" id="KIP05408.1"/>
    </source>
</evidence>
<dbReference type="EMBL" id="KN840544">
    <property type="protein sequence ID" value="KIP05408.1"/>
    <property type="molecule type" value="Genomic_DNA"/>
</dbReference>
<name>A0A0C3PHN8_PHLG1</name>
<dbReference type="HOGENOM" id="CLU_1129428_0_0_1"/>
<reference evidence="2 3" key="1">
    <citation type="journal article" date="2014" name="PLoS Genet.">
        <title>Analysis of the Phlebiopsis gigantea genome, transcriptome and secretome provides insight into its pioneer colonization strategies of wood.</title>
        <authorList>
            <person name="Hori C."/>
            <person name="Ishida T."/>
            <person name="Igarashi K."/>
            <person name="Samejima M."/>
            <person name="Suzuki H."/>
            <person name="Master E."/>
            <person name="Ferreira P."/>
            <person name="Ruiz-Duenas F.J."/>
            <person name="Held B."/>
            <person name="Canessa P."/>
            <person name="Larrondo L.F."/>
            <person name="Schmoll M."/>
            <person name="Druzhinina I.S."/>
            <person name="Kubicek C.P."/>
            <person name="Gaskell J.A."/>
            <person name="Kersten P."/>
            <person name="St John F."/>
            <person name="Glasner J."/>
            <person name="Sabat G."/>
            <person name="Splinter BonDurant S."/>
            <person name="Syed K."/>
            <person name="Yadav J."/>
            <person name="Mgbeahuruike A.C."/>
            <person name="Kovalchuk A."/>
            <person name="Asiegbu F.O."/>
            <person name="Lackner G."/>
            <person name="Hoffmeister D."/>
            <person name="Rencoret J."/>
            <person name="Gutierrez A."/>
            <person name="Sun H."/>
            <person name="Lindquist E."/>
            <person name="Barry K."/>
            <person name="Riley R."/>
            <person name="Grigoriev I.V."/>
            <person name="Henrissat B."/>
            <person name="Kues U."/>
            <person name="Berka R.M."/>
            <person name="Martinez A.T."/>
            <person name="Covert S.F."/>
            <person name="Blanchette R.A."/>
            <person name="Cullen D."/>
        </authorList>
    </citation>
    <scope>NUCLEOTIDE SEQUENCE [LARGE SCALE GENOMIC DNA]</scope>
    <source>
        <strain evidence="2 3">11061_1 CR5-6</strain>
    </source>
</reference>
<proteinExistence type="predicted"/>
<keyword evidence="3" id="KW-1185">Reference proteome</keyword>
<dbReference type="Proteomes" id="UP000053257">
    <property type="component" value="Unassembled WGS sequence"/>
</dbReference>
<evidence type="ECO:0000313" key="3">
    <source>
        <dbReference type="Proteomes" id="UP000053257"/>
    </source>
</evidence>